<evidence type="ECO:0000313" key="2">
    <source>
        <dbReference type="Proteomes" id="UP000307169"/>
    </source>
</evidence>
<accession>A0A4T0NG83</accession>
<protein>
    <submittedName>
        <fullName evidence="1">Uncharacterized protein</fullName>
    </submittedName>
</protein>
<gene>
    <name evidence="1" type="ORF">E3Q17_04066</name>
</gene>
<dbReference type="AlphaFoldDB" id="A0A4T0NG83"/>
<sequence length="108" mass="12303">MARSRSEKPLLEVNLSSVSKKNMAVFEQSKKTPAVYARRQRFTGRSRYDIATVQLERENFGSKNRIFSLPDGTRCMAVQRGRSFVVSDTKTGETLATFGKSVWSLRKH</sequence>
<organism evidence="1 2">
    <name type="scientific">Wallemia mellicola</name>
    <dbReference type="NCBI Taxonomy" id="1708541"/>
    <lineage>
        <taxon>Eukaryota</taxon>
        <taxon>Fungi</taxon>
        <taxon>Dikarya</taxon>
        <taxon>Basidiomycota</taxon>
        <taxon>Wallemiomycotina</taxon>
        <taxon>Wallemiomycetes</taxon>
        <taxon>Wallemiales</taxon>
        <taxon>Wallemiaceae</taxon>
        <taxon>Wallemia</taxon>
    </lineage>
</organism>
<evidence type="ECO:0000313" key="1">
    <source>
        <dbReference type="EMBL" id="TIB95979.1"/>
    </source>
</evidence>
<proteinExistence type="predicted"/>
<dbReference type="EMBL" id="SPRH01000074">
    <property type="protein sequence ID" value="TIB95979.1"/>
    <property type="molecule type" value="Genomic_DNA"/>
</dbReference>
<comment type="caution">
    <text evidence="1">The sequence shown here is derived from an EMBL/GenBank/DDBJ whole genome shotgun (WGS) entry which is preliminary data.</text>
</comment>
<name>A0A4T0NG83_9BASI</name>
<dbReference type="Proteomes" id="UP000307169">
    <property type="component" value="Unassembled WGS sequence"/>
</dbReference>
<reference evidence="1 2" key="1">
    <citation type="submission" date="2019-03" db="EMBL/GenBank/DDBJ databases">
        <title>Sequencing 25 genomes of Wallemia mellicola.</title>
        <authorList>
            <person name="Gostincar C."/>
        </authorList>
    </citation>
    <scope>NUCLEOTIDE SEQUENCE [LARGE SCALE GENOMIC DNA]</scope>
    <source>
        <strain evidence="1 2">EXF-1262</strain>
    </source>
</reference>
<feature type="non-terminal residue" evidence="1">
    <location>
        <position position="108"/>
    </location>
</feature>